<evidence type="ECO:0000313" key="3">
    <source>
        <dbReference type="EMBL" id="WWR36813.1"/>
    </source>
</evidence>
<name>A0ABZ2H1Z5_9PSED</name>
<evidence type="ECO:0000313" key="4">
    <source>
        <dbReference type="Proteomes" id="UP001369248"/>
    </source>
</evidence>
<dbReference type="InterPro" id="IPR032623">
    <property type="entry name" value="FecR_N"/>
</dbReference>
<dbReference type="GeneID" id="89545137"/>
<dbReference type="Pfam" id="PF16220">
    <property type="entry name" value="DUF4880"/>
    <property type="match status" value="1"/>
</dbReference>
<feature type="domain" description="FecR protein" evidence="1">
    <location>
        <begin position="111"/>
        <end position="205"/>
    </location>
</feature>
<keyword evidence="4" id="KW-1185">Reference proteome</keyword>
<reference evidence="4" key="1">
    <citation type="submission" date="2024-02" db="EMBL/GenBank/DDBJ databases">
        <title>Exploring bacterial hosts of class 1 integrons in salad vegetable microbiomes with epicPCR.</title>
        <authorList>
            <person name="Qi Q."/>
            <person name="Ghaly T.M."/>
            <person name="Gillings M.R."/>
            <person name="Tetu S.G."/>
        </authorList>
    </citation>
    <scope>NUCLEOTIDE SEQUENCE [LARGE SCALE GENOMIC DNA]</scope>
    <source>
        <strain evidence="4">S2-2023-2</strain>
    </source>
</reference>
<gene>
    <name evidence="3" type="ORF">V6B39_17780</name>
</gene>
<protein>
    <submittedName>
        <fullName evidence="3">FecR domain-containing protein</fullName>
    </submittedName>
</protein>
<accession>A0ABZ2H1Z5</accession>
<dbReference type="Pfam" id="PF04773">
    <property type="entry name" value="FecR"/>
    <property type="match status" value="1"/>
</dbReference>
<feature type="domain" description="FecR N-terminal" evidence="2">
    <location>
        <begin position="14"/>
        <end position="55"/>
    </location>
</feature>
<proteinExistence type="predicted"/>
<dbReference type="PANTHER" id="PTHR30273:SF2">
    <property type="entry name" value="PROTEIN FECR"/>
    <property type="match status" value="1"/>
</dbReference>
<organism evidence="3 4">
    <name type="scientific">Pseudomonas bubulae</name>
    <dbReference type="NCBI Taxonomy" id="2316085"/>
    <lineage>
        <taxon>Bacteria</taxon>
        <taxon>Pseudomonadati</taxon>
        <taxon>Pseudomonadota</taxon>
        <taxon>Gammaproteobacteria</taxon>
        <taxon>Pseudomonadales</taxon>
        <taxon>Pseudomonadaceae</taxon>
        <taxon>Pseudomonas</taxon>
    </lineage>
</organism>
<dbReference type="PIRSF" id="PIRSF018266">
    <property type="entry name" value="FecR"/>
    <property type="match status" value="1"/>
</dbReference>
<dbReference type="PANTHER" id="PTHR30273">
    <property type="entry name" value="PERIPLASMIC SIGNAL SENSOR AND SIGMA FACTOR ACTIVATOR FECR-RELATED"/>
    <property type="match status" value="1"/>
</dbReference>
<dbReference type="Proteomes" id="UP001369248">
    <property type="component" value="Chromosome"/>
</dbReference>
<evidence type="ECO:0000259" key="2">
    <source>
        <dbReference type="Pfam" id="PF16220"/>
    </source>
</evidence>
<sequence>MFDTPCPLTAPSQQEAAEWYAVLSSGEVSDGEKSEWQAWLDAAPEHAKAWALVEEVVSRFQGLPPALAQTALDTPALDRRAALKLLGVLCVSGGALAAGMNSSAWNREFADLTTGTGEVRSWSLADGTRLSLNARSAVDVLIEPRQRLIRLYQGEILIQTGHDLPLAQSPFRVETGHGLIRALGTRFMVSARDHDVEVSLDEGALEVQPFGAAVQRLHAGDATRLERNKTSLIHPRNPHAAAWEQGLIFADGMPLSLYLKQLAQYRPGILSCDSTAATLQVSGVFKLAESNRLLARLPEILPVKVRYFSRYWVRVEALSADV</sequence>
<dbReference type="Gene3D" id="2.60.120.1440">
    <property type="match status" value="1"/>
</dbReference>
<dbReference type="InterPro" id="IPR006860">
    <property type="entry name" value="FecR"/>
</dbReference>
<evidence type="ECO:0000259" key="1">
    <source>
        <dbReference type="Pfam" id="PF04773"/>
    </source>
</evidence>
<dbReference type="EMBL" id="CP146072">
    <property type="protein sequence ID" value="WWR36813.1"/>
    <property type="molecule type" value="Genomic_DNA"/>
</dbReference>
<dbReference type="InterPro" id="IPR012373">
    <property type="entry name" value="Ferrdict_sens_TM"/>
</dbReference>
<dbReference type="RefSeq" id="WP_338660185.1">
    <property type="nucleotide sequence ID" value="NZ_CP146072.1"/>
</dbReference>